<reference evidence="1" key="1">
    <citation type="submission" date="2021-11" db="EMBL/GenBank/DDBJ databases">
        <title>Streptomyces corallinus and Kineosporia corallina sp. nov., two new coral-derived marine actinobacteria.</title>
        <authorList>
            <person name="Buangrab K."/>
            <person name="Sutthacheep M."/>
            <person name="Yeemin T."/>
            <person name="Harunari E."/>
            <person name="Igarashi Y."/>
            <person name="Sripreechasak P."/>
            <person name="Kanchanasin P."/>
            <person name="Tanasupawat S."/>
            <person name="Phongsopitanun W."/>
        </authorList>
    </citation>
    <scope>NUCLEOTIDE SEQUENCE</scope>
    <source>
        <strain evidence="1">JCM 31032</strain>
    </source>
</reference>
<protein>
    <recommendedName>
        <fullName evidence="3">MalT-like TPR region domain-containing protein</fullName>
    </recommendedName>
</protein>
<evidence type="ECO:0000313" key="2">
    <source>
        <dbReference type="Proteomes" id="UP001138997"/>
    </source>
</evidence>
<dbReference type="SUPFAM" id="SSF48452">
    <property type="entry name" value="TPR-like"/>
    <property type="match status" value="1"/>
</dbReference>
<proteinExistence type="predicted"/>
<sequence length="466" mass="49263">MQAVCATGNVEGLIESHLVLVEGDRFRLPGLVREYAAARLAERPAEQRRVLLERHARYYAGLARSRADEPDPAGLEIESANLRAALEHAAAARDGSLLVNLVLSRLGQWLHTGRRRQADRWVRAAKKLATSDYERAQLLLTVGNRALARADLSRAEPALAEAHQAASRFGEGELTARTLAARSVAARAGGRHQQALDLIEKALQEARDAGAWAMVVRLGNERGELLDETGHPDAAHSLFESFRAWSQVEQATSNLAVALVNLAVVAAGQNDPERASQLLAEAAAAATSGPSVPLRADVLAGTGLVQLRLGCPDAAGTALRAALPLMYASGRLISLPDAVSLLGAVALAEGDRRSAVRLLATGRAWRQQRGLAVVGRLTREVLAATLLELERAGPGEHDALDDEQGAAVPFAALDVLGSPAAWGAGRPFVPYSGQSVQILDSRAGPPVLGNRITLPEQHGLAADSSP</sequence>
<dbReference type="InterPro" id="IPR011990">
    <property type="entry name" value="TPR-like_helical_dom_sf"/>
</dbReference>
<keyword evidence="2" id="KW-1185">Reference proteome</keyword>
<dbReference type="AlphaFoldDB" id="A0A9X1N9R7"/>
<evidence type="ECO:0008006" key="3">
    <source>
        <dbReference type="Google" id="ProtNLM"/>
    </source>
</evidence>
<dbReference type="Gene3D" id="1.25.40.10">
    <property type="entry name" value="Tetratricopeptide repeat domain"/>
    <property type="match status" value="1"/>
</dbReference>
<dbReference type="EMBL" id="JAJOMB010000001">
    <property type="protein sequence ID" value="MCD5309321.1"/>
    <property type="molecule type" value="Genomic_DNA"/>
</dbReference>
<evidence type="ECO:0000313" key="1">
    <source>
        <dbReference type="EMBL" id="MCD5309321.1"/>
    </source>
</evidence>
<dbReference type="PANTHER" id="PTHR47691">
    <property type="entry name" value="REGULATOR-RELATED"/>
    <property type="match status" value="1"/>
</dbReference>
<gene>
    <name evidence="1" type="ORF">LR394_00305</name>
</gene>
<organism evidence="1 2">
    <name type="scientific">Kineosporia babensis</name>
    <dbReference type="NCBI Taxonomy" id="499548"/>
    <lineage>
        <taxon>Bacteria</taxon>
        <taxon>Bacillati</taxon>
        <taxon>Actinomycetota</taxon>
        <taxon>Actinomycetes</taxon>
        <taxon>Kineosporiales</taxon>
        <taxon>Kineosporiaceae</taxon>
        <taxon>Kineosporia</taxon>
    </lineage>
</organism>
<name>A0A9X1N9R7_9ACTN</name>
<accession>A0A9X1N9R7</accession>
<dbReference type="PANTHER" id="PTHR47691:SF3">
    <property type="entry name" value="HTH-TYPE TRANSCRIPTIONAL REGULATOR RV0890C-RELATED"/>
    <property type="match status" value="1"/>
</dbReference>
<dbReference type="Proteomes" id="UP001138997">
    <property type="component" value="Unassembled WGS sequence"/>
</dbReference>
<comment type="caution">
    <text evidence="1">The sequence shown here is derived from an EMBL/GenBank/DDBJ whole genome shotgun (WGS) entry which is preliminary data.</text>
</comment>